<dbReference type="AlphaFoldDB" id="A0A2T7NJI5"/>
<dbReference type="InterPro" id="IPR035914">
    <property type="entry name" value="Sperma_CUB_dom_sf"/>
</dbReference>
<gene>
    <name evidence="6" type="ORF">C0Q70_19506</name>
</gene>
<comment type="caution">
    <text evidence="6">The sequence shown here is derived from an EMBL/GenBank/DDBJ whole genome shotgun (WGS) entry which is preliminary data.</text>
</comment>
<keyword evidence="1" id="KW-0677">Repeat</keyword>
<evidence type="ECO:0000313" key="6">
    <source>
        <dbReference type="EMBL" id="PVD21333.1"/>
    </source>
</evidence>
<dbReference type="PANTHER" id="PTHR24251">
    <property type="entry name" value="OVOCHYMASE-RELATED"/>
    <property type="match status" value="1"/>
</dbReference>
<feature type="compositionally biased region" description="Basic and acidic residues" evidence="4">
    <location>
        <begin position="308"/>
        <end position="319"/>
    </location>
</feature>
<dbReference type="SUPFAM" id="SSF49854">
    <property type="entry name" value="Spermadhesin, CUB domain"/>
    <property type="match status" value="2"/>
</dbReference>
<feature type="region of interest" description="Disordered" evidence="4">
    <location>
        <begin position="281"/>
        <end position="319"/>
    </location>
</feature>
<keyword evidence="7" id="KW-1185">Reference proteome</keyword>
<dbReference type="EMBL" id="PZQS01000012">
    <property type="protein sequence ID" value="PVD21333.1"/>
    <property type="molecule type" value="Genomic_DNA"/>
</dbReference>
<sequence length="319" mass="35129">MEVTITAGDVQRGRGGKLATSLEIACLLHLPDSGFNWTSETSLLLEKSENCKYDFLEVRDGPFAYSPLLGRFCGHKFPPLIESTNRFLWMRFKTDDLLTYEGFKAIYSYHKDHMGSTVCRIPIKLGSSYLDGELTSQEVPFGDVSDPSYPKHRPVDCTWEIYTDQGNSAKTSFAEQINIRALAMRRATTAPCDNSYVEVYKGTTLERDRATSLCEDKIGSPMSITSDRNRVFAPVRVATRPVATFASPTACGATVCRTVQMVETRSTAPEVAPRLTLEARHAQPSTMTCSRDIQPARGSPTAASSPGDENRDDAAKGAN</sequence>
<dbReference type="STRING" id="400727.A0A2T7NJI5"/>
<dbReference type="Gene3D" id="2.60.120.290">
    <property type="entry name" value="Spermadhesin, CUB domain"/>
    <property type="match status" value="2"/>
</dbReference>
<feature type="domain" description="CUB" evidence="5">
    <location>
        <begin position="40"/>
        <end position="110"/>
    </location>
</feature>
<dbReference type="Pfam" id="PF00431">
    <property type="entry name" value="CUB"/>
    <property type="match status" value="2"/>
</dbReference>
<reference evidence="6 7" key="1">
    <citation type="submission" date="2018-04" db="EMBL/GenBank/DDBJ databases">
        <title>The genome of golden apple snail Pomacea canaliculata provides insight into stress tolerance and invasive adaptation.</title>
        <authorList>
            <person name="Liu C."/>
            <person name="Liu B."/>
            <person name="Ren Y."/>
            <person name="Zhang Y."/>
            <person name="Wang H."/>
            <person name="Li S."/>
            <person name="Jiang F."/>
            <person name="Yin L."/>
            <person name="Zhang G."/>
            <person name="Qian W."/>
            <person name="Fan W."/>
        </authorList>
    </citation>
    <scope>NUCLEOTIDE SEQUENCE [LARGE SCALE GENOMIC DNA]</scope>
    <source>
        <strain evidence="6">SZHN2017</strain>
        <tissue evidence="6">Muscle</tissue>
    </source>
</reference>
<dbReference type="SMART" id="SM00042">
    <property type="entry name" value="CUB"/>
    <property type="match status" value="2"/>
</dbReference>
<protein>
    <recommendedName>
        <fullName evidence="5">CUB domain-containing protein</fullName>
    </recommendedName>
</protein>
<evidence type="ECO:0000256" key="2">
    <source>
        <dbReference type="ARBA" id="ARBA00023157"/>
    </source>
</evidence>
<comment type="caution">
    <text evidence="3">Lacks conserved residue(s) required for the propagation of feature annotation.</text>
</comment>
<organism evidence="6 7">
    <name type="scientific">Pomacea canaliculata</name>
    <name type="common">Golden apple snail</name>
    <dbReference type="NCBI Taxonomy" id="400727"/>
    <lineage>
        <taxon>Eukaryota</taxon>
        <taxon>Metazoa</taxon>
        <taxon>Spiralia</taxon>
        <taxon>Lophotrochozoa</taxon>
        <taxon>Mollusca</taxon>
        <taxon>Gastropoda</taxon>
        <taxon>Caenogastropoda</taxon>
        <taxon>Architaenioglossa</taxon>
        <taxon>Ampullarioidea</taxon>
        <taxon>Ampullariidae</taxon>
        <taxon>Pomacea</taxon>
    </lineage>
</organism>
<dbReference type="InterPro" id="IPR000859">
    <property type="entry name" value="CUB_dom"/>
</dbReference>
<name>A0A2T7NJI5_POMCA</name>
<evidence type="ECO:0000256" key="3">
    <source>
        <dbReference type="PROSITE-ProRule" id="PRU00059"/>
    </source>
</evidence>
<feature type="domain" description="CUB" evidence="5">
    <location>
        <begin position="130"/>
        <end position="231"/>
    </location>
</feature>
<evidence type="ECO:0000313" key="7">
    <source>
        <dbReference type="Proteomes" id="UP000245119"/>
    </source>
</evidence>
<evidence type="ECO:0000256" key="4">
    <source>
        <dbReference type="SAM" id="MobiDB-lite"/>
    </source>
</evidence>
<dbReference type="PROSITE" id="PS01180">
    <property type="entry name" value="CUB"/>
    <property type="match status" value="2"/>
</dbReference>
<dbReference type="OrthoDB" id="9971251at2759"/>
<evidence type="ECO:0000259" key="5">
    <source>
        <dbReference type="PROSITE" id="PS01180"/>
    </source>
</evidence>
<keyword evidence="2" id="KW-1015">Disulfide bond</keyword>
<dbReference type="PANTHER" id="PTHR24251:SF28">
    <property type="entry name" value="NEUROPILIN AND TOLLOID-LIKE, ISOFORM B"/>
    <property type="match status" value="1"/>
</dbReference>
<dbReference type="Proteomes" id="UP000245119">
    <property type="component" value="Linkage Group LG12"/>
</dbReference>
<dbReference type="CDD" id="cd00041">
    <property type="entry name" value="CUB"/>
    <property type="match status" value="1"/>
</dbReference>
<evidence type="ECO:0000256" key="1">
    <source>
        <dbReference type="ARBA" id="ARBA00022737"/>
    </source>
</evidence>
<proteinExistence type="predicted"/>
<accession>A0A2T7NJI5</accession>